<organism evidence="1 2">
    <name type="scientific">Nephila pilipes</name>
    <name type="common">Giant wood spider</name>
    <name type="synonym">Nephila maculata</name>
    <dbReference type="NCBI Taxonomy" id="299642"/>
    <lineage>
        <taxon>Eukaryota</taxon>
        <taxon>Metazoa</taxon>
        <taxon>Ecdysozoa</taxon>
        <taxon>Arthropoda</taxon>
        <taxon>Chelicerata</taxon>
        <taxon>Arachnida</taxon>
        <taxon>Araneae</taxon>
        <taxon>Araneomorphae</taxon>
        <taxon>Entelegynae</taxon>
        <taxon>Araneoidea</taxon>
        <taxon>Nephilidae</taxon>
        <taxon>Nephila</taxon>
    </lineage>
</organism>
<dbReference type="Proteomes" id="UP000887013">
    <property type="component" value="Unassembled WGS sequence"/>
</dbReference>
<proteinExistence type="predicted"/>
<dbReference type="EMBL" id="BMAW01029501">
    <property type="protein sequence ID" value="GFU12198.1"/>
    <property type="molecule type" value="Genomic_DNA"/>
</dbReference>
<gene>
    <name evidence="1" type="ORF">NPIL_349851</name>
</gene>
<evidence type="ECO:0000313" key="1">
    <source>
        <dbReference type="EMBL" id="GFU12198.1"/>
    </source>
</evidence>
<dbReference type="AlphaFoldDB" id="A0A8X6QD54"/>
<accession>A0A8X6QD54</accession>
<protein>
    <submittedName>
        <fullName evidence="1">Uncharacterized protein</fullName>
    </submittedName>
</protein>
<name>A0A8X6QD54_NEPPI</name>
<reference evidence="1" key="1">
    <citation type="submission" date="2020-08" db="EMBL/GenBank/DDBJ databases">
        <title>Multicomponent nature underlies the extraordinary mechanical properties of spider dragline silk.</title>
        <authorList>
            <person name="Kono N."/>
            <person name="Nakamura H."/>
            <person name="Mori M."/>
            <person name="Yoshida Y."/>
            <person name="Ohtoshi R."/>
            <person name="Malay A.D."/>
            <person name="Moran D.A.P."/>
            <person name="Tomita M."/>
            <person name="Numata K."/>
            <person name="Arakawa K."/>
        </authorList>
    </citation>
    <scope>NUCLEOTIDE SEQUENCE</scope>
</reference>
<comment type="caution">
    <text evidence="1">The sequence shown here is derived from an EMBL/GenBank/DDBJ whole genome shotgun (WGS) entry which is preliminary data.</text>
</comment>
<keyword evidence="2" id="KW-1185">Reference proteome</keyword>
<evidence type="ECO:0000313" key="2">
    <source>
        <dbReference type="Proteomes" id="UP000887013"/>
    </source>
</evidence>
<sequence length="143" mass="16477">MFLQSACVVILVSKHEQIFDGCSLFILLYKWPDVMKCEGSSEAGRSSTTIGQTKGLWQGESFCAFYRYKCFFTSMFVLKMINPSVDCMPSSNCGLVEDDKSYGFTCLWSRWCKQVVDIFLPIDHCKERAEMLRRTSLQRIMKS</sequence>